<reference evidence="4" key="2">
    <citation type="submission" date="2020-09" db="EMBL/GenBank/DDBJ databases">
        <authorList>
            <person name="Sun Q."/>
            <person name="Kim S."/>
        </authorList>
    </citation>
    <scope>NUCLEOTIDE SEQUENCE</scope>
    <source>
        <strain evidence="4">KCTC 23430</strain>
    </source>
</reference>
<comment type="caution">
    <text evidence="4">The sequence shown here is derived from an EMBL/GenBank/DDBJ whole genome shotgun (WGS) entry which is preliminary data.</text>
</comment>
<name>A0A918XKI1_9GAMM</name>
<protein>
    <recommendedName>
        <fullName evidence="3">DUF1508 domain-containing protein</fullName>
    </recommendedName>
</protein>
<organism evidence="4 5">
    <name type="scientific">Parahalioglobus pacificus</name>
    <dbReference type="NCBI Taxonomy" id="930806"/>
    <lineage>
        <taxon>Bacteria</taxon>
        <taxon>Pseudomonadati</taxon>
        <taxon>Pseudomonadota</taxon>
        <taxon>Gammaproteobacteria</taxon>
        <taxon>Cellvibrionales</taxon>
        <taxon>Halieaceae</taxon>
        <taxon>Parahalioglobus</taxon>
    </lineage>
</organism>
<gene>
    <name evidence="4" type="ORF">GCM10007053_24480</name>
</gene>
<feature type="compositionally biased region" description="Polar residues" evidence="2">
    <location>
        <begin position="69"/>
        <end position="89"/>
    </location>
</feature>
<sequence>MAGKFELKKSPSGKFMFNLKAGNGQIILTSQMYATKASAANGIESVRKNSQDDSRFDRKVAKNGEPFFSLTSSNGQNIGKSESYSSASAMENGVASVKKNAPDAPVADNT</sequence>
<dbReference type="RefSeq" id="WP_189478066.1">
    <property type="nucleotide sequence ID" value="NZ_BMYM01000002.1"/>
</dbReference>
<reference evidence="4" key="1">
    <citation type="journal article" date="2014" name="Int. J. Syst. Evol. Microbiol.">
        <title>Complete genome sequence of Corynebacterium casei LMG S-19264T (=DSM 44701T), isolated from a smear-ripened cheese.</title>
        <authorList>
            <consortium name="US DOE Joint Genome Institute (JGI-PGF)"/>
            <person name="Walter F."/>
            <person name="Albersmeier A."/>
            <person name="Kalinowski J."/>
            <person name="Ruckert C."/>
        </authorList>
    </citation>
    <scope>NUCLEOTIDE SEQUENCE</scope>
    <source>
        <strain evidence="4">KCTC 23430</strain>
    </source>
</reference>
<dbReference type="PANTHER" id="PTHR40606:SF1">
    <property type="entry name" value="UPF0339 PROTEIN YEGP"/>
    <property type="match status" value="1"/>
</dbReference>
<evidence type="ECO:0000259" key="3">
    <source>
        <dbReference type="Pfam" id="PF07411"/>
    </source>
</evidence>
<keyword evidence="5" id="KW-1185">Reference proteome</keyword>
<dbReference type="Proteomes" id="UP000644693">
    <property type="component" value="Unassembled WGS sequence"/>
</dbReference>
<feature type="domain" description="DUF1508" evidence="3">
    <location>
        <begin position="61"/>
        <end position="108"/>
    </location>
</feature>
<evidence type="ECO:0000256" key="2">
    <source>
        <dbReference type="SAM" id="MobiDB-lite"/>
    </source>
</evidence>
<dbReference type="InterPro" id="IPR051141">
    <property type="entry name" value="UPF0339_domain"/>
</dbReference>
<dbReference type="AlphaFoldDB" id="A0A918XKI1"/>
<feature type="domain" description="DUF1508" evidence="3">
    <location>
        <begin position="12"/>
        <end position="57"/>
    </location>
</feature>
<proteinExistence type="inferred from homology"/>
<dbReference type="InterPro" id="IPR036913">
    <property type="entry name" value="YegP-like_sf"/>
</dbReference>
<dbReference type="Gene3D" id="2.30.29.80">
    <property type="match status" value="1"/>
</dbReference>
<evidence type="ECO:0000256" key="1">
    <source>
        <dbReference type="ARBA" id="ARBA00007576"/>
    </source>
</evidence>
<evidence type="ECO:0000313" key="4">
    <source>
        <dbReference type="EMBL" id="GHD36256.1"/>
    </source>
</evidence>
<comment type="similarity">
    <text evidence="1">Belongs to the UPF0339 family. Duplicated subfamily.</text>
</comment>
<dbReference type="Pfam" id="PF07411">
    <property type="entry name" value="DUF1508"/>
    <property type="match status" value="2"/>
</dbReference>
<evidence type="ECO:0000313" key="5">
    <source>
        <dbReference type="Proteomes" id="UP000644693"/>
    </source>
</evidence>
<dbReference type="EMBL" id="BMYM01000002">
    <property type="protein sequence ID" value="GHD36256.1"/>
    <property type="molecule type" value="Genomic_DNA"/>
</dbReference>
<accession>A0A918XKI1</accession>
<dbReference type="PANTHER" id="PTHR40606">
    <property type="match status" value="1"/>
</dbReference>
<dbReference type="InterPro" id="IPR010879">
    <property type="entry name" value="DUF1508"/>
</dbReference>
<dbReference type="SUPFAM" id="SSF160113">
    <property type="entry name" value="YegP-like"/>
    <property type="match status" value="2"/>
</dbReference>
<feature type="region of interest" description="Disordered" evidence="2">
    <location>
        <begin position="67"/>
        <end position="110"/>
    </location>
</feature>